<proteinExistence type="predicted"/>
<accession>A0A0F9CEG1</accession>
<name>A0A0F9CEG1_9ZZZZ</name>
<feature type="non-terminal residue" evidence="1">
    <location>
        <position position="40"/>
    </location>
</feature>
<organism evidence="1">
    <name type="scientific">marine sediment metagenome</name>
    <dbReference type="NCBI Taxonomy" id="412755"/>
    <lineage>
        <taxon>unclassified sequences</taxon>
        <taxon>metagenomes</taxon>
        <taxon>ecological metagenomes</taxon>
    </lineage>
</organism>
<sequence>MNGFDLSVGDSDFNIEFNSASTRTLSLVNNGAGTAIFDVT</sequence>
<dbReference type="AlphaFoldDB" id="A0A0F9CEG1"/>
<protein>
    <submittedName>
        <fullName evidence="1">Uncharacterized protein</fullName>
    </submittedName>
</protein>
<comment type="caution">
    <text evidence="1">The sequence shown here is derived from an EMBL/GenBank/DDBJ whole genome shotgun (WGS) entry which is preliminary data.</text>
</comment>
<dbReference type="EMBL" id="LAZR01044671">
    <property type="protein sequence ID" value="KKL04091.1"/>
    <property type="molecule type" value="Genomic_DNA"/>
</dbReference>
<gene>
    <name evidence="1" type="ORF">LCGC14_2619560</name>
</gene>
<reference evidence="1" key="1">
    <citation type="journal article" date="2015" name="Nature">
        <title>Complex archaea that bridge the gap between prokaryotes and eukaryotes.</title>
        <authorList>
            <person name="Spang A."/>
            <person name="Saw J.H."/>
            <person name="Jorgensen S.L."/>
            <person name="Zaremba-Niedzwiedzka K."/>
            <person name="Martijn J."/>
            <person name="Lind A.E."/>
            <person name="van Eijk R."/>
            <person name="Schleper C."/>
            <person name="Guy L."/>
            <person name="Ettema T.J."/>
        </authorList>
    </citation>
    <scope>NUCLEOTIDE SEQUENCE</scope>
</reference>
<evidence type="ECO:0000313" key="1">
    <source>
        <dbReference type="EMBL" id="KKL04091.1"/>
    </source>
</evidence>